<keyword evidence="1" id="KW-1133">Transmembrane helix</keyword>
<reference evidence="2" key="1">
    <citation type="submission" date="2015-07" db="EMBL/GenBank/DDBJ databases">
        <title>MeaNS - Measles Nucleotide Surveillance Program.</title>
        <authorList>
            <person name="Tran T."/>
            <person name="Druce J."/>
        </authorList>
    </citation>
    <scope>NUCLEOTIDE SEQUENCE</scope>
    <source>
        <strain evidence="2">UCB-OBI-ISO-001</strain>
        <tissue evidence="2">Gonad</tissue>
    </source>
</reference>
<proteinExistence type="predicted"/>
<feature type="transmembrane region" description="Helical" evidence="1">
    <location>
        <begin position="93"/>
        <end position="111"/>
    </location>
</feature>
<name>A0A0L8FPV3_OCTBM</name>
<dbReference type="EMBL" id="KQ427776">
    <property type="protein sequence ID" value="KOF66714.1"/>
    <property type="molecule type" value="Genomic_DNA"/>
</dbReference>
<organism evidence="2">
    <name type="scientific">Octopus bimaculoides</name>
    <name type="common">California two-spotted octopus</name>
    <dbReference type="NCBI Taxonomy" id="37653"/>
    <lineage>
        <taxon>Eukaryota</taxon>
        <taxon>Metazoa</taxon>
        <taxon>Spiralia</taxon>
        <taxon>Lophotrochozoa</taxon>
        <taxon>Mollusca</taxon>
        <taxon>Cephalopoda</taxon>
        <taxon>Coleoidea</taxon>
        <taxon>Octopodiformes</taxon>
        <taxon>Octopoda</taxon>
        <taxon>Incirrata</taxon>
        <taxon>Octopodidae</taxon>
        <taxon>Octopus</taxon>
    </lineage>
</organism>
<protein>
    <recommendedName>
        <fullName evidence="3">HAT C-terminal dimerisation domain-containing protein</fullName>
    </recommendedName>
</protein>
<feature type="transmembrane region" description="Helical" evidence="1">
    <location>
        <begin position="117"/>
        <end position="136"/>
    </location>
</feature>
<dbReference type="AlphaFoldDB" id="A0A0L8FPV3"/>
<evidence type="ECO:0000313" key="2">
    <source>
        <dbReference type="EMBL" id="KOF66714.1"/>
    </source>
</evidence>
<evidence type="ECO:0000256" key="1">
    <source>
        <dbReference type="SAM" id="Phobius"/>
    </source>
</evidence>
<evidence type="ECO:0008006" key="3">
    <source>
        <dbReference type="Google" id="ProtNLM"/>
    </source>
</evidence>
<accession>A0A0L8FPV3</accession>
<feature type="non-terminal residue" evidence="2">
    <location>
        <position position="1"/>
    </location>
</feature>
<sequence>CSTPICALTSIQRQQPHGNTAVLNLVAVTPGSGSLEFFGGVTKGLEESNLFHAFEVWHCSCIAAFRCHVLLHFGVMYCCISVSCIAAFRCHVLLHFGVMYCCISVSCIAAFRCHVLLHFGVMYCCISVSCIAAFRCHVLQLLGSIMTVCASLLLCDSQDTTFFPQFKDDFSEQELPTFWAKLKDDYPLLSIRALLMLTQSPSIHHCKVGFSTIIALETKVCCRLVIDANMRYCLLSTASHFDVLMAAKYQPSH</sequence>
<keyword evidence="1" id="KW-0472">Membrane</keyword>
<gene>
    <name evidence="2" type="ORF">OCBIM_22011546mg</name>
</gene>
<feature type="transmembrane region" description="Helical" evidence="1">
    <location>
        <begin position="69"/>
        <end position="88"/>
    </location>
</feature>
<keyword evidence="1" id="KW-0812">Transmembrane</keyword>